<comment type="caution">
    <text evidence="1">The sequence shown here is derived from an EMBL/GenBank/DDBJ whole genome shotgun (WGS) entry which is preliminary data.</text>
</comment>
<dbReference type="EMBL" id="JZSH01000082">
    <property type="protein sequence ID" value="KJF78024.1"/>
    <property type="molecule type" value="Genomic_DNA"/>
</dbReference>
<reference evidence="1 2" key="1">
    <citation type="submission" date="2015-02" db="EMBL/GenBank/DDBJ databases">
        <title>Whole genome shotgun sequencing of cultured foodborne pathogen.</title>
        <authorList>
            <person name="Timme R."/>
            <person name="Allard M.W."/>
            <person name="Strain E."/>
            <person name="Evans P.S."/>
            <person name="Brown E."/>
        </authorList>
    </citation>
    <scope>NUCLEOTIDE SEQUENCE [LARGE SCALE GENOMIC DNA]</scope>
    <source>
        <strain evidence="1 2">GCSL-TSO-24</strain>
    </source>
</reference>
<accession>A0A0D8L8C6</accession>
<dbReference type="PATRIC" id="fig|582.24.peg.2762"/>
<evidence type="ECO:0000313" key="1">
    <source>
        <dbReference type="EMBL" id="KJF78024.1"/>
    </source>
</evidence>
<sequence length="107" mass="12065">MLLYSTICLYFKDIAHEKIGLLISLLILSAPALAECDFKKAARNKMLDQKIGISGNCDTKKAVKTQTTHQIDDALNIDSKKIKNDSLEKKRILKKSQYNQKVISIVK</sequence>
<protein>
    <submittedName>
        <fullName evidence="1">Uncharacterized protein</fullName>
    </submittedName>
</protein>
<organism evidence="1 2">
    <name type="scientific">Morganella morganii</name>
    <name type="common">Proteus morganii</name>
    <dbReference type="NCBI Taxonomy" id="582"/>
    <lineage>
        <taxon>Bacteria</taxon>
        <taxon>Pseudomonadati</taxon>
        <taxon>Pseudomonadota</taxon>
        <taxon>Gammaproteobacteria</taxon>
        <taxon>Enterobacterales</taxon>
        <taxon>Morganellaceae</taxon>
        <taxon>Morganella</taxon>
    </lineage>
</organism>
<name>A0A0D8L8C6_MORMO</name>
<dbReference type="AlphaFoldDB" id="A0A0D8L8C6"/>
<dbReference type="Proteomes" id="UP000032582">
    <property type="component" value="Unassembled WGS sequence"/>
</dbReference>
<evidence type="ECO:0000313" key="2">
    <source>
        <dbReference type="Proteomes" id="UP000032582"/>
    </source>
</evidence>
<proteinExistence type="predicted"/>
<gene>
    <name evidence="1" type="ORF">UA45_08855</name>
</gene>